<keyword evidence="4 7" id="KW-0808">Transferase</keyword>
<dbReference type="EC" id="2.1.1.320" evidence="7"/>
<dbReference type="PANTHER" id="PTHR12049:SF7">
    <property type="entry name" value="PROTEIN ARGININE METHYLTRANSFERASE NDUFAF7, MITOCHONDRIAL"/>
    <property type="match status" value="1"/>
</dbReference>
<organism evidence="8 9">
    <name type="scientific">Aedes albopictus</name>
    <name type="common">Asian tiger mosquito</name>
    <name type="synonym">Stegomyia albopicta</name>
    <dbReference type="NCBI Taxonomy" id="7160"/>
    <lineage>
        <taxon>Eukaryota</taxon>
        <taxon>Metazoa</taxon>
        <taxon>Ecdysozoa</taxon>
        <taxon>Arthropoda</taxon>
        <taxon>Hexapoda</taxon>
        <taxon>Insecta</taxon>
        <taxon>Pterygota</taxon>
        <taxon>Neoptera</taxon>
        <taxon>Endopterygota</taxon>
        <taxon>Diptera</taxon>
        <taxon>Nematocera</taxon>
        <taxon>Culicoidea</taxon>
        <taxon>Culicidae</taxon>
        <taxon>Culicinae</taxon>
        <taxon>Aedini</taxon>
        <taxon>Aedes</taxon>
        <taxon>Stegomyia</taxon>
    </lineage>
</organism>
<evidence type="ECO:0000256" key="1">
    <source>
        <dbReference type="ARBA" id="ARBA00004173"/>
    </source>
</evidence>
<reference evidence="8" key="2">
    <citation type="submission" date="2025-05" db="UniProtKB">
        <authorList>
            <consortium name="EnsemblMetazoa"/>
        </authorList>
    </citation>
    <scope>IDENTIFICATION</scope>
    <source>
        <strain evidence="8">Foshan</strain>
    </source>
</reference>
<dbReference type="Gene3D" id="3.40.50.12710">
    <property type="match status" value="1"/>
</dbReference>
<keyword evidence="3 7" id="KW-0489">Methyltransferase</keyword>
<comment type="function">
    <text evidence="7">Arginine methyltransferase involved in the assembly or stability of mitochondrial NADH:ubiquinone oxidoreductase complex (complex I).</text>
</comment>
<comment type="subcellular location">
    <subcellularLocation>
        <location evidence="1 7">Mitochondrion</location>
    </subcellularLocation>
</comment>
<evidence type="ECO:0000256" key="6">
    <source>
        <dbReference type="ARBA" id="ARBA00048612"/>
    </source>
</evidence>
<keyword evidence="9" id="KW-1185">Reference proteome</keyword>
<protein>
    <recommendedName>
        <fullName evidence="7">Protein arginine methyltransferase NDUFAF7</fullName>
        <ecNumber evidence="7">2.1.1.320</ecNumber>
    </recommendedName>
</protein>
<dbReference type="EnsemblMetazoa" id="AALFPA23_023628.R35165">
    <property type="protein sequence ID" value="AALFPA23_023628.P35165"/>
    <property type="gene ID" value="AALFPA23_023628"/>
</dbReference>
<dbReference type="SUPFAM" id="SSF53335">
    <property type="entry name" value="S-adenosyl-L-methionine-dependent methyltransferases"/>
    <property type="match status" value="1"/>
</dbReference>
<sequence length="428" mass="48504">MNFQIIPRSLWRQQTRFYSYKPVKRVSLPPANKLPQNADTAGGNLSLTNDLKSRIRATGPIPVATYMKQVLTNPSAGYYMTSGDVLGSKGDFITSPEIGQIFGEMIAAWCVNEWSKFGRPVPFQLIELGPGKGTMMRDVLRVFDQLKVSSHGMAVQMVEMSEHLSAVQAEVLCRSSTEYTDKPYYRFGVTANGTKIYWYRQLEDVPEGFAVVLAHEFFDALPVHKFVKQDNAWKEVLIDIEPQKEDRFRFIVSKSETPMLRLFLNNYTDLLEDRTHFEISFEAESIVRQIGARFSANGGFGLVVDYGHLGDKRDTFRAFKNHKLHDPLLEPGSADLTADVDFSLLNRFCEDTAQIVTIGPTSQRAFLEAAGAQERLNVLMSNGGLSEGEKQRLADGFRMLTDPEQMGERFKFFGLYPKELESFVRRKL</sequence>
<comment type="similarity">
    <text evidence="2 7">Belongs to the NDUFAF7 family.</text>
</comment>
<evidence type="ECO:0000256" key="4">
    <source>
        <dbReference type="ARBA" id="ARBA00022679"/>
    </source>
</evidence>
<dbReference type="GeneID" id="109432359"/>
<dbReference type="InterPro" id="IPR003788">
    <property type="entry name" value="NDUFAF7"/>
</dbReference>
<evidence type="ECO:0000256" key="3">
    <source>
        <dbReference type="ARBA" id="ARBA00022603"/>
    </source>
</evidence>
<dbReference type="Pfam" id="PF02636">
    <property type="entry name" value="Methyltransf_28"/>
    <property type="match status" value="1"/>
</dbReference>
<reference evidence="9" key="1">
    <citation type="journal article" date="2015" name="Proc. Natl. Acad. Sci. U.S.A.">
        <title>Genome sequence of the Asian Tiger mosquito, Aedes albopictus, reveals insights into its biology, genetics, and evolution.</title>
        <authorList>
            <person name="Chen X.G."/>
            <person name="Jiang X."/>
            <person name="Gu J."/>
            <person name="Xu M."/>
            <person name="Wu Y."/>
            <person name="Deng Y."/>
            <person name="Zhang C."/>
            <person name="Bonizzoni M."/>
            <person name="Dermauw W."/>
            <person name="Vontas J."/>
            <person name="Armbruster P."/>
            <person name="Huang X."/>
            <person name="Yang Y."/>
            <person name="Zhang H."/>
            <person name="He W."/>
            <person name="Peng H."/>
            <person name="Liu Y."/>
            <person name="Wu K."/>
            <person name="Chen J."/>
            <person name="Lirakis M."/>
            <person name="Topalis P."/>
            <person name="Van Leeuwen T."/>
            <person name="Hall A.B."/>
            <person name="Jiang X."/>
            <person name="Thorpe C."/>
            <person name="Mueller R.L."/>
            <person name="Sun C."/>
            <person name="Waterhouse R.M."/>
            <person name="Yan G."/>
            <person name="Tu Z.J."/>
            <person name="Fang X."/>
            <person name="James A.A."/>
        </authorList>
    </citation>
    <scope>NUCLEOTIDE SEQUENCE [LARGE SCALE GENOMIC DNA]</scope>
    <source>
        <strain evidence="9">Foshan</strain>
    </source>
</reference>
<dbReference type="RefSeq" id="XP_019564282.3">
    <property type="nucleotide sequence ID" value="XM_019708737.3"/>
</dbReference>
<evidence type="ECO:0000256" key="2">
    <source>
        <dbReference type="ARBA" id="ARBA00005891"/>
    </source>
</evidence>
<keyword evidence="5 7" id="KW-0496">Mitochondrion</keyword>
<evidence type="ECO:0000256" key="7">
    <source>
        <dbReference type="RuleBase" id="RU364114"/>
    </source>
</evidence>
<dbReference type="Proteomes" id="UP000069940">
    <property type="component" value="Unassembled WGS sequence"/>
</dbReference>
<dbReference type="InterPro" id="IPR029063">
    <property type="entry name" value="SAM-dependent_MTases_sf"/>
</dbReference>
<name>A0ABM2A1N1_AEDAL</name>
<accession>A0ABM2A1N1</accession>
<evidence type="ECO:0000313" key="8">
    <source>
        <dbReference type="EnsemblMetazoa" id="AALFPA23_023628.P35165"/>
    </source>
</evidence>
<evidence type="ECO:0000256" key="5">
    <source>
        <dbReference type="ARBA" id="ARBA00023128"/>
    </source>
</evidence>
<evidence type="ECO:0000313" key="9">
    <source>
        <dbReference type="Proteomes" id="UP000069940"/>
    </source>
</evidence>
<dbReference type="InterPro" id="IPR038375">
    <property type="entry name" value="NDUFAF7_sf"/>
</dbReference>
<proteinExistence type="inferred from homology"/>
<dbReference type="PANTHER" id="PTHR12049">
    <property type="entry name" value="PROTEIN ARGININE METHYLTRANSFERASE NDUFAF7, MITOCHONDRIAL"/>
    <property type="match status" value="1"/>
</dbReference>
<comment type="catalytic activity">
    <reaction evidence="6 7">
        <text>L-arginyl-[protein] + 2 S-adenosyl-L-methionine = N(omega),N(omega)'-dimethyl-L-arginyl-[protein] + 2 S-adenosyl-L-homocysteine + 2 H(+)</text>
        <dbReference type="Rhea" id="RHEA:48108"/>
        <dbReference type="Rhea" id="RHEA-COMP:10532"/>
        <dbReference type="Rhea" id="RHEA-COMP:11992"/>
        <dbReference type="ChEBI" id="CHEBI:15378"/>
        <dbReference type="ChEBI" id="CHEBI:29965"/>
        <dbReference type="ChEBI" id="CHEBI:57856"/>
        <dbReference type="ChEBI" id="CHEBI:59789"/>
        <dbReference type="ChEBI" id="CHEBI:88221"/>
        <dbReference type="EC" id="2.1.1.320"/>
    </reaction>
</comment>